<evidence type="ECO:0000256" key="2">
    <source>
        <dbReference type="ARBA" id="ARBA00023140"/>
    </source>
</evidence>
<dbReference type="CDD" id="cd06558">
    <property type="entry name" value="crotonase-like"/>
    <property type="match status" value="1"/>
</dbReference>
<keyword evidence="2" id="KW-0576">Peroxisome</keyword>
<accession>A0A6J6BIS3</accession>
<dbReference type="PANTHER" id="PTHR43684">
    <property type="match status" value="1"/>
</dbReference>
<evidence type="ECO:0000256" key="1">
    <source>
        <dbReference type="ARBA" id="ARBA00004275"/>
    </source>
</evidence>
<dbReference type="InterPro" id="IPR001753">
    <property type="entry name" value="Enoyl-CoA_hydra/iso"/>
</dbReference>
<name>A0A6J6BIS3_9ZZZZ</name>
<dbReference type="Gene3D" id="3.90.226.10">
    <property type="entry name" value="2-enoyl-CoA Hydratase, Chain A, domain 1"/>
    <property type="match status" value="1"/>
</dbReference>
<dbReference type="AlphaFoldDB" id="A0A6J6BIS3"/>
<reference evidence="4" key="1">
    <citation type="submission" date="2020-05" db="EMBL/GenBank/DDBJ databases">
        <authorList>
            <person name="Chiriac C."/>
            <person name="Salcher M."/>
            <person name="Ghai R."/>
            <person name="Kavagutti S V."/>
        </authorList>
    </citation>
    <scope>NUCLEOTIDE SEQUENCE</scope>
</reference>
<organism evidence="4">
    <name type="scientific">freshwater metagenome</name>
    <dbReference type="NCBI Taxonomy" id="449393"/>
    <lineage>
        <taxon>unclassified sequences</taxon>
        <taxon>metagenomes</taxon>
        <taxon>ecological metagenomes</taxon>
    </lineage>
</organism>
<protein>
    <submittedName>
        <fullName evidence="4">Unannotated protein</fullName>
    </submittedName>
</protein>
<proteinExistence type="predicted"/>
<dbReference type="EMBL" id="CAEZSQ010000020">
    <property type="protein sequence ID" value="CAB4539030.1"/>
    <property type="molecule type" value="Genomic_DNA"/>
</dbReference>
<dbReference type="InterPro" id="IPR051053">
    <property type="entry name" value="ECH/Chromodomain_protein"/>
</dbReference>
<dbReference type="InterPro" id="IPR029045">
    <property type="entry name" value="ClpP/crotonase-like_dom_sf"/>
</dbReference>
<sequence>MTEITTSKQGQTLIIRFNRPEKMNAITRDMYAGLAHHLNEAAGDFSVRCVLLTSEGNHFTAGNDIRDFMSNPPAEEDSDVVKFLASLLDFPKPLLACVKGNAIGVGTTMLLHCDVVVASPSAKFSMPFTSLGLVPEAGSTKLFPELVGYQRAAKIFMTGESFSADEALQMGMIASIASDPEQEAMEIAERIAQQPPQAIINTKALMKANKHDAVAAVIRAEFQIFALALQSEEAAEAFMKFMASRGN</sequence>
<dbReference type="GO" id="GO:0005777">
    <property type="term" value="C:peroxisome"/>
    <property type="evidence" value="ECO:0007669"/>
    <property type="project" value="UniProtKB-SubCell"/>
</dbReference>
<dbReference type="GO" id="GO:0004165">
    <property type="term" value="F:delta(3)-delta(2)-enoyl-CoA isomerase activity"/>
    <property type="evidence" value="ECO:0007669"/>
    <property type="project" value="UniProtKB-ARBA"/>
</dbReference>
<dbReference type="SUPFAM" id="SSF52096">
    <property type="entry name" value="ClpP/crotonase"/>
    <property type="match status" value="1"/>
</dbReference>
<comment type="subcellular location">
    <subcellularLocation>
        <location evidence="1">Peroxisome</location>
    </subcellularLocation>
</comment>
<evidence type="ECO:0000256" key="3">
    <source>
        <dbReference type="ARBA" id="ARBA00023235"/>
    </source>
</evidence>
<keyword evidence="3" id="KW-0413">Isomerase</keyword>
<gene>
    <name evidence="4" type="ORF">UFOPK1458_00176</name>
</gene>
<dbReference type="PANTHER" id="PTHR43684:SF1">
    <property type="entry name" value="ENOYL-COA DELTA ISOMERASE 2"/>
    <property type="match status" value="1"/>
</dbReference>
<dbReference type="Pfam" id="PF00378">
    <property type="entry name" value="ECH_1"/>
    <property type="match status" value="1"/>
</dbReference>
<evidence type="ECO:0000313" key="4">
    <source>
        <dbReference type="EMBL" id="CAB4539030.1"/>
    </source>
</evidence>